<keyword evidence="2" id="KW-1185">Reference proteome</keyword>
<proteinExistence type="predicted"/>
<organism evidence="1 2">
    <name type="scientific">Pseudomonas syringae</name>
    <dbReference type="NCBI Taxonomy" id="317"/>
    <lineage>
        <taxon>Bacteria</taxon>
        <taxon>Pseudomonadati</taxon>
        <taxon>Pseudomonadota</taxon>
        <taxon>Gammaproteobacteria</taxon>
        <taxon>Pseudomonadales</taxon>
        <taxon>Pseudomonadaceae</taxon>
        <taxon>Pseudomonas</taxon>
    </lineage>
</organism>
<dbReference type="EMBL" id="JPQU01000014">
    <property type="protein sequence ID" value="KFE57919.1"/>
    <property type="molecule type" value="Genomic_DNA"/>
</dbReference>
<dbReference type="Proteomes" id="UP000028631">
    <property type="component" value="Unassembled WGS sequence"/>
</dbReference>
<comment type="caution">
    <text evidence="1">The sequence shown here is derived from an EMBL/GenBank/DDBJ whole genome shotgun (WGS) entry which is preliminary data.</text>
</comment>
<reference evidence="1 2" key="1">
    <citation type="submission" date="2014-07" db="EMBL/GenBank/DDBJ databases">
        <title>Draft Genome Sequences of Environmental Pseudomonas syringae strains.</title>
        <authorList>
            <person name="Baltrus D.A."/>
            <person name="Berge O."/>
            <person name="Morris C."/>
        </authorList>
    </citation>
    <scope>NUCLEOTIDE SEQUENCE [LARGE SCALE GENOMIC DNA]</scope>
    <source>
        <strain evidence="1 2">GAW0119</strain>
    </source>
</reference>
<dbReference type="AlphaFoldDB" id="A0A085VR56"/>
<dbReference type="PATRIC" id="fig|317.175.peg.202"/>
<sequence length="102" mass="11100">MTQSFDGLPVSSFAQCLCMRFGFGLRSSLGLSTLPGTFALPRLGAFLGFLATRTAETATEKATSTARTETNIPVAARTIGASWPTIWRRLIRFISNINGWKL</sequence>
<accession>A0A085VR56</accession>
<evidence type="ECO:0000313" key="1">
    <source>
        <dbReference type="EMBL" id="KFE57919.1"/>
    </source>
</evidence>
<evidence type="ECO:0000313" key="2">
    <source>
        <dbReference type="Proteomes" id="UP000028631"/>
    </source>
</evidence>
<gene>
    <name evidence="1" type="ORF">IV01_00955</name>
</gene>
<protein>
    <submittedName>
        <fullName evidence="1">Uncharacterized protein</fullName>
    </submittedName>
</protein>
<name>A0A085VR56_PSESX</name>